<feature type="DNA-binding region" description="Homeobox" evidence="6">
    <location>
        <begin position="128"/>
        <end position="187"/>
    </location>
</feature>
<dbReference type="GO" id="GO:0007420">
    <property type="term" value="P:brain development"/>
    <property type="evidence" value="ECO:0007669"/>
    <property type="project" value="TreeGrafter"/>
</dbReference>
<keyword evidence="11" id="KW-1185">Reference proteome</keyword>
<dbReference type="PRINTS" id="PR00024">
    <property type="entry name" value="HOMEOBOX"/>
</dbReference>
<protein>
    <submittedName>
        <fullName evidence="10">Homeobox domain-containing protein</fullName>
    </submittedName>
</protein>
<comment type="similarity">
    <text evidence="2">Belongs to the EMX homeobox family.</text>
</comment>
<evidence type="ECO:0000256" key="7">
    <source>
        <dbReference type="RuleBase" id="RU000682"/>
    </source>
</evidence>
<dbReference type="AlphaFoldDB" id="A0AAD4N304"/>
<accession>A0AAD4N304</accession>
<dbReference type="GO" id="GO:0030182">
    <property type="term" value="P:neuron differentiation"/>
    <property type="evidence" value="ECO:0007669"/>
    <property type="project" value="TreeGrafter"/>
</dbReference>
<comment type="subcellular location">
    <subcellularLocation>
        <location evidence="1 6 7">Nucleus</location>
    </subcellularLocation>
</comment>
<evidence type="ECO:0000313" key="10">
    <source>
        <dbReference type="EMBL" id="KAI1713913.1"/>
    </source>
</evidence>
<dbReference type="PANTHER" id="PTHR24339">
    <property type="entry name" value="HOMEOBOX PROTEIN EMX-RELATED"/>
    <property type="match status" value="1"/>
</dbReference>
<dbReference type="GO" id="GO:0000981">
    <property type="term" value="F:DNA-binding transcription factor activity, RNA polymerase II-specific"/>
    <property type="evidence" value="ECO:0007669"/>
    <property type="project" value="InterPro"/>
</dbReference>
<reference evidence="10" key="1">
    <citation type="submission" date="2022-01" db="EMBL/GenBank/DDBJ databases">
        <title>Genome Sequence Resource for Two Populations of Ditylenchus destructor, the Migratory Endoparasitic Phytonematode.</title>
        <authorList>
            <person name="Zhang H."/>
            <person name="Lin R."/>
            <person name="Xie B."/>
        </authorList>
    </citation>
    <scope>NUCLEOTIDE SEQUENCE</scope>
    <source>
        <strain evidence="10">BazhouSP</strain>
    </source>
</reference>
<dbReference type="PANTHER" id="PTHR24339:SF28">
    <property type="entry name" value="E5-RELATED"/>
    <property type="match status" value="1"/>
</dbReference>
<sequence length="194" mass="22169">MHQSGVSKQCKTNLSEDKNDQEISLVDGNGDIDQPTSRPTMPIRQTLSFFDVIFPHMQMIRNSSTQQPSKSALADLSFPDQTKSPSEWSQQDTLMEILQNSLASPAVDQRSTGTSICNGFFFQQMQKTKRIRTAFSPSQLIHLEKAFRNNHYVIGSERKQLARKLLLSETQVKVWFQNRRTKEKRGDHQSPQPS</sequence>
<dbReference type="SMART" id="SM00389">
    <property type="entry name" value="HOX"/>
    <property type="match status" value="1"/>
</dbReference>
<dbReference type="InterPro" id="IPR001356">
    <property type="entry name" value="HD"/>
</dbReference>
<evidence type="ECO:0000256" key="6">
    <source>
        <dbReference type="PROSITE-ProRule" id="PRU00108"/>
    </source>
</evidence>
<dbReference type="InterPro" id="IPR017970">
    <property type="entry name" value="Homeobox_CS"/>
</dbReference>
<dbReference type="Pfam" id="PF00046">
    <property type="entry name" value="Homeodomain"/>
    <property type="match status" value="1"/>
</dbReference>
<dbReference type="SUPFAM" id="SSF46689">
    <property type="entry name" value="Homeodomain-like"/>
    <property type="match status" value="1"/>
</dbReference>
<dbReference type="CDD" id="cd00086">
    <property type="entry name" value="homeodomain"/>
    <property type="match status" value="1"/>
</dbReference>
<proteinExistence type="inferred from homology"/>
<evidence type="ECO:0000256" key="2">
    <source>
        <dbReference type="ARBA" id="ARBA00007397"/>
    </source>
</evidence>
<name>A0AAD4N304_9BILA</name>
<organism evidence="10 11">
    <name type="scientific">Ditylenchus destructor</name>
    <dbReference type="NCBI Taxonomy" id="166010"/>
    <lineage>
        <taxon>Eukaryota</taxon>
        <taxon>Metazoa</taxon>
        <taxon>Ecdysozoa</taxon>
        <taxon>Nematoda</taxon>
        <taxon>Chromadorea</taxon>
        <taxon>Rhabditida</taxon>
        <taxon>Tylenchina</taxon>
        <taxon>Tylenchomorpha</taxon>
        <taxon>Sphaerularioidea</taxon>
        <taxon>Anguinidae</taxon>
        <taxon>Anguininae</taxon>
        <taxon>Ditylenchus</taxon>
    </lineage>
</organism>
<dbReference type="InterPro" id="IPR050877">
    <property type="entry name" value="EMX-VAX-Noto_Homeobox_TFs"/>
</dbReference>
<feature type="compositionally biased region" description="Polar residues" evidence="8">
    <location>
        <begin position="1"/>
        <end position="13"/>
    </location>
</feature>
<evidence type="ECO:0000259" key="9">
    <source>
        <dbReference type="PROSITE" id="PS50071"/>
    </source>
</evidence>
<dbReference type="PROSITE" id="PS00027">
    <property type="entry name" value="HOMEOBOX_1"/>
    <property type="match status" value="1"/>
</dbReference>
<keyword evidence="4 6" id="KW-0371">Homeobox</keyword>
<comment type="caution">
    <text evidence="10">The sequence shown here is derived from an EMBL/GenBank/DDBJ whole genome shotgun (WGS) entry which is preliminary data.</text>
</comment>
<keyword evidence="5 6" id="KW-0539">Nucleus</keyword>
<dbReference type="FunFam" id="1.10.10.60:FF:000081">
    <property type="entry name" value="Empty spiracles homeobox 2"/>
    <property type="match status" value="1"/>
</dbReference>
<evidence type="ECO:0000313" key="11">
    <source>
        <dbReference type="Proteomes" id="UP001201812"/>
    </source>
</evidence>
<evidence type="ECO:0000256" key="4">
    <source>
        <dbReference type="ARBA" id="ARBA00023155"/>
    </source>
</evidence>
<gene>
    <name evidence="10" type="ORF">DdX_08796</name>
</gene>
<evidence type="ECO:0000256" key="8">
    <source>
        <dbReference type="SAM" id="MobiDB-lite"/>
    </source>
</evidence>
<feature type="domain" description="Homeobox" evidence="9">
    <location>
        <begin position="126"/>
        <end position="186"/>
    </location>
</feature>
<dbReference type="GO" id="GO:0000978">
    <property type="term" value="F:RNA polymerase II cis-regulatory region sequence-specific DNA binding"/>
    <property type="evidence" value="ECO:0007669"/>
    <property type="project" value="TreeGrafter"/>
</dbReference>
<dbReference type="InterPro" id="IPR009057">
    <property type="entry name" value="Homeodomain-like_sf"/>
</dbReference>
<evidence type="ECO:0000256" key="3">
    <source>
        <dbReference type="ARBA" id="ARBA00023125"/>
    </source>
</evidence>
<dbReference type="EMBL" id="JAKKPZ010000014">
    <property type="protein sequence ID" value="KAI1713913.1"/>
    <property type="molecule type" value="Genomic_DNA"/>
</dbReference>
<keyword evidence="3 6" id="KW-0238">DNA-binding</keyword>
<dbReference type="InterPro" id="IPR020479">
    <property type="entry name" value="HD_metazoa"/>
</dbReference>
<evidence type="ECO:0000256" key="5">
    <source>
        <dbReference type="ARBA" id="ARBA00023242"/>
    </source>
</evidence>
<dbReference type="PROSITE" id="PS50071">
    <property type="entry name" value="HOMEOBOX_2"/>
    <property type="match status" value="1"/>
</dbReference>
<dbReference type="Proteomes" id="UP001201812">
    <property type="component" value="Unassembled WGS sequence"/>
</dbReference>
<dbReference type="Gene3D" id="1.10.10.60">
    <property type="entry name" value="Homeodomain-like"/>
    <property type="match status" value="1"/>
</dbReference>
<dbReference type="GO" id="GO:0005634">
    <property type="term" value="C:nucleus"/>
    <property type="evidence" value="ECO:0007669"/>
    <property type="project" value="UniProtKB-SubCell"/>
</dbReference>
<evidence type="ECO:0000256" key="1">
    <source>
        <dbReference type="ARBA" id="ARBA00004123"/>
    </source>
</evidence>
<feature type="region of interest" description="Disordered" evidence="8">
    <location>
        <begin position="1"/>
        <end position="41"/>
    </location>
</feature>